<sequence>MDSQNRTAWRVATLVAVLLIPFHTYAANPAPPAKAEPQPPASQAVQPQVDKRTADTTQ</sequence>
<dbReference type="RefSeq" id="WP_206087632.1">
    <property type="nucleotide sequence ID" value="NZ_CP065053.1"/>
</dbReference>
<evidence type="ECO:0000256" key="2">
    <source>
        <dbReference type="SAM" id="SignalP"/>
    </source>
</evidence>
<feature type="signal peptide" evidence="2">
    <location>
        <begin position="1"/>
        <end position="26"/>
    </location>
</feature>
<evidence type="ECO:0000313" key="3">
    <source>
        <dbReference type="EMBL" id="QPI47987.1"/>
    </source>
</evidence>
<protein>
    <submittedName>
        <fullName evidence="3">Uncharacterized protein</fullName>
    </submittedName>
</protein>
<accession>A0AA49A6S8</accession>
<feature type="compositionally biased region" description="Basic and acidic residues" evidence="1">
    <location>
        <begin position="49"/>
        <end position="58"/>
    </location>
</feature>
<keyword evidence="4" id="KW-1185">Reference proteome</keyword>
<feature type="chain" id="PRO_5047474626" evidence="2">
    <location>
        <begin position="27"/>
        <end position="58"/>
    </location>
</feature>
<evidence type="ECO:0000313" key="4">
    <source>
        <dbReference type="Proteomes" id="UP000662888"/>
    </source>
</evidence>
<dbReference type="EMBL" id="CP065053">
    <property type="protein sequence ID" value="QPI47987.1"/>
    <property type="molecule type" value="Genomic_DNA"/>
</dbReference>
<organism evidence="3 4">
    <name type="scientific">Massilia antarctica</name>
    <dbReference type="NCBI Taxonomy" id="2765360"/>
    <lineage>
        <taxon>Bacteria</taxon>
        <taxon>Pseudomonadati</taxon>
        <taxon>Pseudomonadota</taxon>
        <taxon>Betaproteobacteria</taxon>
        <taxon>Burkholderiales</taxon>
        <taxon>Oxalobacteraceae</taxon>
        <taxon>Telluria group</taxon>
        <taxon>Massilia</taxon>
    </lineage>
</organism>
<name>A0AA49A6S8_9BURK</name>
<dbReference type="Proteomes" id="UP000662888">
    <property type="component" value="Chromosome"/>
</dbReference>
<feature type="region of interest" description="Disordered" evidence="1">
    <location>
        <begin position="27"/>
        <end position="58"/>
    </location>
</feature>
<proteinExistence type="predicted"/>
<evidence type="ECO:0000256" key="1">
    <source>
        <dbReference type="SAM" id="MobiDB-lite"/>
    </source>
</evidence>
<feature type="compositionally biased region" description="Pro residues" evidence="1">
    <location>
        <begin position="29"/>
        <end position="40"/>
    </location>
</feature>
<reference evidence="3 4" key="1">
    <citation type="submission" date="2020-11" db="EMBL/GenBank/DDBJ databases">
        <authorList>
            <person name="Sun Q."/>
        </authorList>
    </citation>
    <scope>NUCLEOTIDE SEQUENCE [LARGE SCALE GENOMIC DNA]</scope>
    <source>
        <strain evidence="3 4">P8398</strain>
    </source>
</reference>
<keyword evidence="2" id="KW-0732">Signal</keyword>
<gene>
    <name evidence="3" type="ORF">IV454_20785</name>
</gene>